<dbReference type="Proteomes" id="UP001142489">
    <property type="component" value="Unassembled WGS sequence"/>
</dbReference>
<evidence type="ECO:0000256" key="1">
    <source>
        <dbReference type="SAM" id="SignalP"/>
    </source>
</evidence>
<accession>A0A9Q1B5S0</accession>
<sequence length="230" mass="25475">APGALRPPPPGYSAMRIFFGLCLFLLLILPEDAEMGCADEDGATGKKPTWDAALVTGQSSSVVFGFAKKLQIKEPMNAEECTKVTAHCGFLVCITPDVPWGRCSFGRPCCIRHIDLPMCSILEWYPLLQTRSRPELVSVVVMVEPLSVTLQQKLSSENPQTQDPVLVSVARNQYSTGVLQQLLPFRNQLLFLVGGFHFMETFFRVDTCNSFPVYQTAVLPVMSPENMTIQ</sequence>
<proteinExistence type="predicted"/>
<keyword evidence="1" id="KW-0732">Signal</keyword>
<organism evidence="2 3">
    <name type="scientific">Phrynocephalus forsythii</name>
    <dbReference type="NCBI Taxonomy" id="171643"/>
    <lineage>
        <taxon>Eukaryota</taxon>
        <taxon>Metazoa</taxon>
        <taxon>Chordata</taxon>
        <taxon>Craniata</taxon>
        <taxon>Vertebrata</taxon>
        <taxon>Euteleostomi</taxon>
        <taxon>Lepidosauria</taxon>
        <taxon>Squamata</taxon>
        <taxon>Bifurcata</taxon>
        <taxon>Unidentata</taxon>
        <taxon>Episquamata</taxon>
        <taxon>Toxicofera</taxon>
        <taxon>Iguania</taxon>
        <taxon>Acrodonta</taxon>
        <taxon>Agamidae</taxon>
        <taxon>Agaminae</taxon>
        <taxon>Phrynocephalus</taxon>
    </lineage>
</organism>
<reference evidence="2" key="1">
    <citation type="journal article" date="2023" name="DNA Res.">
        <title>Chromosome-level genome assembly of Phrynocephalus forsythii using third-generation DNA sequencing and Hi-C analysis.</title>
        <authorList>
            <person name="Qi Y."/>
            <person name="Zhao W."/>
            <person name="Zhao Y."/>
            <person name="Niu C."/>
            <person name="Cao S."/>
            <person name="Zhang Y."/>
        </authorList>
    </citation>
    <scope>NUCLEOTIDE SEQUENCE</scope>
    <source>
        <tissue evidence="2">Muscle</tissue>
    </source>
</reference>
<evidence type="ECO:0000313" key="3">
    <source>
        <dbReference type="Proteomes" id="UP001142489"/>
    </source>
</evidence>
<feature type="chain" id="PRO_5040275015" description="WAP domain-containing protein" evidence="1">
    <location>
        <begin position="34"/>
        <end position="230"/>
    </location>
</feature>
<keyword evidence="3" id="KW-1185">Reference proteome</keyword>
<dbReference type="EMBL" id="JAPFRF010000002">
    <property type="protein sequence ID" value="KAJ7341308.1"/>
    <property type="molecule type" value="Genomic_DNA"/>
</dbReference>
<protein>
    <recommendedName>
        <fullName evidence="4">WAP domain-containing protein</fullName>
    </recommendedName>
</protein>
<comment type="caution">
    <text evidence="2">The sequence shown here is derived from an EMBL/GenBank/DDBJ whole genome shotgun (WGS) entry which is preliminary data.</text>
</comment>
<name>A0A9Q1B5S0_9SAUR</name>
<feature type="non-terminal residue" evidence="2">
    <location>
        <position position="230"/>
    </location>
</feature>
<dbReference type="AlphaFoldDB" id="A0A9Q1B5S0"/>
<evidence type="ECO:0008006" key="4">
    <source>
        <dbReference type="Google" id="ProtNLM"/>
    </source>
</evidence>
<feature type="signal peptide" evidence="1">
    <location>
        <begin position="1"/>
        <end position="33"/>
    </location>
</feature>
<evidence type="ECO:0000313" key="2">
    <source>
        <dbReference type="EMBL" id="KAJ7341308.1"/>
    </source>
</evidence>
<gene>
    <name evidence="2" type="ORF">JRQ81_005252</name>
</gene>